<dbReference type="Proteomes" id="UP000325614">
    <property type="component" value="Chromosome"/>
</dbReference>
<dbReference type="InterPro" id="IPR011006">
    <property type="entry name" value="CheY-like_superfamily"/>
</dbReference>
<feature type="domain" description="Response regulatory" evidence="7">
    <location>
        <begin position="802"/>
        <end position="917"/>
    </location>
</feature>
<dbReference type="PANTHER" id="PTHR43065">
    <property type="entry name" value="SENSOR HISTIDINE KINASE"/>
    <property type="match status" value="1"/>
</dbReference>
<reference evidence="10 11" key="1">
    <citation type="submission" date="2019-10" db="EMBL/GenBank/DDBJ databases">
        <title>Isolation, Identification of Microvirga thermotolerans HR1, a novel thermophilic bacterium and Comparative Genomics of the genus Microvirga.</title>
        <authorList>
            <person name="Li J."/>
            <person name="Zhang W."/>
            <person name="Lin M."/>
            <person name="Wang J."/>
        </authorList>
    </citation>
    <scope>NUCLEOTIDE SEQUENCE [LARGE SCALE GENOMIC DNA]</scope>
    <source>
        <strain evidence="10 11">HR1</strain>
    </source>
</reference>
<dbReference type="SMART" id="SM00448">
    <property type="entry name" value="REC"/>
    <property type="match status" value="1"/>
</dbReference>
<evidence type="ECO:0000259" key="9">
    <source>
        <dbReference type="PROSITE" id="PS50113"/>
    </source>
</evidence>
<dbReference type="PROSITE" id="PS50112">
    <property type="entry name" value="PAS"/>
    <property type="match status" value="3"/>
</dbReference>
<keyword evidence="11" id="KW-1185">Reference proteome</keyword>
<dbReference type="AlphaFoldDB" id="A0A5P9JW22"/>
<dbReference type="EC" id="2.7.13.3" evidence="2"/>
<feature type="domain" description="PAS" evidence="8">
    <location>
        <begin position="419"/>
        <end position="478"/>
    </location>
</feature>
<dbReference type="PANTHER" id="PTHR43065:SF42">
    <property type="entry name" value="TWO-COMPONENT SENSOR PPRA"/>
    <property type="match status" value="1"/>
</dbReference>
<comment type="catalytic activity">
    <reaction evidence="1">
        <text>ATP + protein L-histidine = ADP + protein N-phospho-L-histidine.</text>
        <dbReference type="EC" id="2.7.13.3"/>
    </reaction>
</comment>
<dbReference type="InterPro" id="IPR035965">
    <property type="entry name" value="PAS-like_dom_sf"/>
</dbReference>
<evidence type="ECO:0000313" key="11">
    <source>
        <dbReference type="Proteomes" id="UP000325614"/>
    </source>
</evidence>
<dbReference type="Pfam" id="PF00072">
    <property type="entry name" value="Response_reg"/>
    <property type="match status" value="1"/>
</dbReference>
<keyword evidence="5" id="KW-0175">Coiled coil</keyword>
<feature type="coiled-coil region" evidence="5">
    <location>
        <begin position="395"/>
        <end position="422"/>
    </location>
</feature>
<feature type="domain" description="Histidine kinase" evidence="6">
    <location>
        <begin position="554"/>
        <end position="779"/>
    </location>
</feature>
<dbReference type="CDD" id="cd18161">
    <property type="entry name" value="REC_hyHK_blue-like"/>
    <property type="match status" value="1"/>
</dbReference>
<dbReference type="GO" id="GO:0000155">
    <property type="term" value="F:phosphorelay sensor kinase activity"/>
    <property type="evidence" value="ECO:0007669"/>
    <property type="project" value="InterPro"/>
</dbReference>
<dbReference type="PROSITE" id="PS50109">
    <property type="entry name" value="HIS_KIN"/>
    <property type="match status" value="1"/>
</dbReference>
<gene>
    <name evidence="10" type="ORF">GDR74_06195</name>
</gene>
<dbReference type="InterPro" id="IPR004358">
    <property type="entry name" value="Sig_transdc_His_kin-like_C"/>
</dbReference>
<evidence type="ECO:0000259" key="6">
    <source>
        <dbReference type="PROSITE" id="PS50109"/>
    </source>
</evidence>
<proteinExistence type="predicted"/>
<dbReference type="CDD" id="cd00082">
    <property type="entry name" value="HisKA"/>
    <property type="match status" value="1"/>
</dbReference>
<keyword evidence="3 4" id="KW-0597">Phosphoprotein</keyword>
<dbReference type="Pfam" id="PF02518">
    <property type="entry name" value="HATPase_c"/>
    <property type="match status" value="1"/>
</dbReference>
<dbReference type="CDD" id="cd00130">
    <property type="entry name" value="PAS"/>
    <property type="match status" value="3"/>
</dbReference>
<dbReference type="SUPFAM" id="SSF52172">
    <property type="entry name" value="CheY-like"/>
    <property type="match status" value="1"/>
</dbReference>
<evidence type="ECO:0000256" key="4">
    <source>
        <dbReference type="PROSITE-ProRule" id="PRU00169"/>
    </source>
</evidence>
<dbReference type="PROSITE" id="PS50113">
    <property type="entry name" value="PAC"/>
    <property type="match status" value="1"/>
</dbReference>
<accession>A0A5P9JW22</accession>
<sequence length="920" mass="99504">MPQGLGSHHKREKGVALPASLVQPPAAGVQGLPGSGAAALLAAIGEAPGLLCLVCGPRHSVVWTNAVFGRLAAHGSPSGVPLATLIPGLDPRLVEALDGALASGEPFLVAECPLALQPGAEERVVDFAGRPFRGAGGHIEGIVLQGTDVTDRVRAAEALKAHRDRADSILDQLGDGFVVLDEEFRVVKLNPAALEYDGREEHEIIGKTHWEAWPTLASPSLEDAYRCCRDEQVQVTVLRRYRGPGKDRWLELRICPVPGGVVSFYKDVTERILAEEALRAGQERFRALVEAVPHQVWEAAATGEAEWFNRRFYEYTGASVDDLDNGSWLGVMHPEDKAATASAWSCAIAHGTVLESEFRLRRAADGAYRWFMSRGVPVHDGEGRVVRWIGTNTDIHDQKTAARALEATNAMLEERVAESTRERDRIWRLSTDLMIVIDAQGRVAAANPAWKALLAWEEGELIGRPFRQLLDPDGAEAVCATCEGAIPLRCENRVRHRDGTFRWISWTVVSDEGYVHAIGRDVTAEREAEKALAQAEEALRQSQKMDAVGQLTGGIAHDFNNLLTGVIGSLDLIRTRIAQNRSGEIGRYVDAAMASAKRAATLTHRLLAFSRRQPLDPKPVDANLLIVFMAELLKRTAREDIDVEERFTEGLWLTHCDANQLENALLNLVINARDAMPAGGRIVIGTANLSAPDAAAAAGHGVTPGDYVVLSVADEGVGMSQDVMEKAFEPFFTTKPIGQGTGLGLSMVYGFVKQSGGHVRIQSQPGRGTTVTIYLPRYLGADMPVPAAARPAPEGRATAGARLLVVEDEPVVRALAVEMLQEMGYVVLSASDGAEGLRILQSGETFDLLLTDVGLPGLNGRQLADAARLVRPDLKVLFMTGYVENALLKEGFLGPGMEVIAKPIAFDALMEKIEAMIRRA</sequence>
<evidence type="ECO:0000259" key="7">
    <source>
        <dbReference type="PROSITE" id="PS50110"/>
    </source>
</evidence>
<dbReference type="SMART" id="SM00388">
    <property type="entry name" value="HisKA"/>
    <property type="match status" value="1"/>
</dbReference>
<dbReference type="KEGG" id="mico:GDR74_06195"/>
<dbReference type="PRINTS" id="PR00344">
    <property type="entry name" value="BCTRLSENSOR"/>
</dbReference>
<dbReference type="PROSITE" id="PS50110">
    <property type="entry name" value="RESPONSE_REGULATORY"/>
    <property type="match status" value="1"/>
</dbReference>
<dbReference type="CDD" id="cd16919">
    <property type="entry name" value="HATPase_CckA-like"/>
    <property type="match status" value="1"/>
</dbReference>
<organism evidence="10 11">
    <name type="scientific">Microvirga thermotolerans</name>
    <dbReference type="NCBI Taxonomy" id="2651334"/>
    <lineage>
        <taxon>Bacteria</taxon>
        <taxon>Pseudomonadati</taxon>
        <taxon>Pseudomonadota</taxon>
        <taxon>Alphaproteobacteria</taxon>
        <taxon>Hyphomicrobiales</taxon>
        <taxon>Methylobacteriaceae</taxon>
        <taxon>Microvirga</taxon>
    </lineage>
</organism>
<evidence type="ECO:0000256" key="1">
    <source>
        <dbReference type="ARBA" id="ARBA00000085"/>
    </source>
</evidence>
<dbReference type="InterPro" id="IPR000700">
    <property type="entry name" value="PAS-assoc_C"/>
</dbReference>
<dbReference type="FunFam" id="3.30.450.20:FF:000099">
    <property type="entry name" value="Sensory box sensor histidine kinase"/>
    <property type="match status" value="1"/>
</dbReference>
<dbReference type="SMART" id="SM00387">
    <property type="entry name" value="HATPase_c"/>
    <property type="match status" value="1"/>
</dbReference>
<dbReference type="NCBIfam" id="TIGR00229">
    <property type="entry name" value="sensory_box"/>
    <property type="match status" value="3"/>
</dbReference>
<evidence type="ECO:0000256" key="3">
    <source>
        <dbReference type="ARBA" id="ARBA00022553"/>
    </source>
</evidence>
<dbReference type="SUPFAM" id="SSF55785">
    <property type="entry name" value="PYP-like sensor domain (PAS domain)"/>
    <property type="match status" value="4"/>
</dbReference>
<dbReference type="InterPro" id="IPR000014">
    <property type="entry name" value="PAS"/>
</dbReference>
<dbReference type="SUPFAM" id="SSF47384">
    <property type="entry name" value="Homodimeric domain of signal transducing histidine kinase"/>
    <property type="match status" value="1"/>
</dbReference>
<dbReference type="InterPro" id="IPR003661">
    <property type="entry name" value="HisK_dim/P_dom"/>
</dbReference>
<protein>
    <recommendedName>
        <fullName evidence="2">histidine kinase</fullName>
        <ecNumber evidence="2">2.7.13.3</ecNumber>
    </recommendedName>
</protein>
<dbReference type="Pfam" id="PF08447">
    <property type="entry name" value="PAS_3"/>
    <property type="match status" value="1"/>
</dbReference>
<dbReference type="InterPro" id="IPR013655">
    <property type="entry name" value="PAS_fold_3"/>
</dbReference>
<dbReference type="Gene3D" id="1.10.287.130">
    <property type="match status" value="1"/>
</dbReference>
<dbReference type="Gene3D" id="3.30.565.10">
    <property type="entry name" value="Histidine kinase-like ATPase, C-terminal domain"/>
    <property type="match status" value="1"/>
</dbReference>
<dbReference type="InterPro" id="IPR013656">
    <property type="entry name" value="PAS_4"/>
</dbReference>
<dbReference type="InterPro" id="IPR005467">
    <property type="entry name" value="His_kinase_dom"/>
</dbReference>
<dbReference type="EMBL" id="CP045423">
    <property type="protein sequence ID" value="QFU15846.1"/>
    <property type="molecule type" value="Genomic_DNA"/>
</dbReference>
<dbReference type="InterPro" id="IPR036097">
    <property type="entry name" value="HisK_dim/P_sf"/>
</dbReference>
<dbReference type="Gene3D" id="3.40.50.2300">
    <property type="match status" value="1"/>
</dbReference>
<evidence type="ECO:0000256" key="2">
    <source>
        <dbReference type="ARBA" id="ARBA00012438"/>
    </source>
</evidence>
<feature type="domain" description="PAS" evidence="8">
    <location>
        <begin position="281"/>
        <end position="351"/>
    </location>
</feature>
<evidence type="ECO:0000313" key="10">
    <source>
        <dbReference type="EMBL" id="QFU15846.1"/>
    </source>
</evidence>
<dbReference type="InterPro" id="IPR036890">
    <property type="entry name" value="HATPase_C_sf"/>
</dbReference>
<evidence type="ECO:0000256" key="5">
    <source>
        <dbReference type="SAM" id="Coils"/>
    </source>
</evidence>
<evidence type="ECO:0000259" key="8">
    <source>
        <dbReference type="PROSITE" id="PS50112"/>
    </source>
</evidence>
<feature type="domain" description="PAS" evidence="8">
    <location>
        <begin position="162"/>
        <end position="208"/>
    </location>
</feature>
<feature type="domain" description="PAC" evidence="9">
    <location>
        <begin position="354"/>
        <end position="407"/>
    </location>
</feature>
<dbReference type="SUPFAM" id="SSF55874">
    <property type="entry name" value="ATPase domain of HSP90 chaperone/DNA topoisomerase II/histidine kinase"/>
    <property type="match status" value="1"/>
</dbReference>
<dbReference type="InterPro" id="IPR003594">
    <property type="entry name" value="HATPase_dom"/>
</dbReference>
<dbReference type="SMART" id="SM00091">
    <property type="entry name" value="PAS"/>
    <property type="match status" value="3"/>
</dbReference>
<dbReference type="InterPro" id="IPR001610">
    <property type="entry name" value="PAC"/>
</dbReference>
<dbReference type="Pfam" id="PF00512">
    <property type="entry name" value="HisKA"/>
    <property type="match status" value="1"/>
</dbReference>
<name>A0A5P9JW22_9HYPH</name>
<dbReference type="InterPro" id="IPR001789">
    <property type="entry name" value="Sig_transdc_resp-reg_receiver"/>
</dbReference>
<dbReference type="Pfam" id="PF08448">
    <property type="entry name" value="PAS_4"/>
    <property type="match status" value="3"/>
</dbReference>
<dbReference type="Gene3D" id="3.30.450.20">
    <property type="entry name" value="PAS domain"/>
    <property type="match status" value="4"/>
</dbReference>
<dbReference type="SMART" id="SM00086">
    <property type="entry name" value="PAC"/>
    <property type="match status" value="3"/>
</dbReference>
<feature type="modified residue" description="4-aspartylphosphate" evidence="4">
    <location>
        <position position="852"/>
    </location>
</feature>